<name>A0A0V8C4Q0_LACLL</name>
<dbReference type="PATRIC" id="fig|1360.102.peg.2636"/>
<evidence type="ECO:0000313" key="2">
    <source>
        <dbReference type="Proteomes" id="UP000053719"/>
    </source>
</evidence>
<dbReference type="EMBL" id="LKLU01000132">
    <property type="protein sequence ID" value="KSU18296.1"/>
    <property type="molecule type" value="Genomic_DNA"/>
</dbReference>
<evidence type="ECO:0000313" key="1">
    <source>
        <dbReference type="EMBL" id="KSU18296.1"/>
    </source>
</evidence>
<organism evidence="1 2">
    <name type="scientific">Lactococcus lactis subsp. lactis</name>
    <name type="common">Streptococcus lactis</name>
    <dbReference type="NCBI Taxonomy" id="1360"/>
    <lineage>
        <taxon>Bacteria</taxon>
        <taxon>Bacillati</taxon>
        <taxon>Bacillota</taxon>
        <taxon>Bacilli</taxon>
        <taxon>Lactobacillales</taxon>
        <taxon>Streptococcaceae</taxon>
        <taxon>Lactococcus</taxon>
    </lineage>
</organism>
<dbReference type="RefSeq" id="WP_017865109.1">
    <property type="nucleotide sequence ID" value="NZ_CAKMAO010000004.1"/>
</dbReference>
<reference evidence="2" key="1">
    <citation type="submission" date="2015-10" db="EMBL/GenBank/DDBJ databases">
        <title>Draft Genome Sequences of 11 Lactococcus lactis subspecies cremoris strains.</title>
        <authorList>
            <person name="Wels M."/>
            <person name="Backus L."/>
            <person name="Boekhorst J."/>
            <person name="Dijkstra A."/>
            <person name="Beerthuizen M."/>
            <person name="Kelly W."/>
            <person name="Siezen R."/>
            <person name="Bachmann H."/>
            <person name="Van Hijum S."/>
        </authorList>
    </citation>
    <scope>NUCLEOTIDE SEQUENCE [LARGE SCALE GENOMIC DNA]</scope>
    <source>
        <strain evidence="2">M20</strain>
    </source>
</reference>
<proteinExistence type="predicted"/>
<dbReference type="AlphaFoldDB" id="A0A0V8C4Q0"/>
<gene>
    <name evidence="1" type="ORF">M20_2250</name>
</gene>
<dbReference type="Proteomes" id="UP000053719">
    <property type="component" value="Unassembled WGS sequence"/>
</dbReference>
<accession>A0A0V8C4Q0</accession>
<comment type="caution">
    <text evidence="1">The sequence shown here is derived from an EMBL/GenBank/DDBJ whole genome shotgun (WGS) entry which is preliminary data.</text>
</comment>
<protein>
    <submittedName>
        <fullName evidence="1">Uncharacterized protein</fullName>
    </submittedName>
</protein>
<sequence>MSEKKYGTKQEIAEMFGVKKGTLDNDLTKMRRNPKFSEYVIRKSYKVTLVSVVGYEEFIKYCGRLQEIV</sequence>